<evidence type="ECO:0000313" key="2">
    <source>
        <dbReference type="Proteomes" id="UP001529369"/>
    </source>
</evidence>
<proteinExistence type="predicted"/>
<name>A0ABT8A1D4_9PROT</name>
<sequence>MELSTHIQLCLDCHRTCTASVIHLLHGGTGQGHDEQAHLVALLDCAQICVTCADFMTRSSPHHAHICRECADICEGCATLCEAHADPDGTFKRCAEVCRQCAVACREMSGHD</sequence>
<dbReference type="PANTHER" id="PTHR37310:SF1">
    <property type="entry name" value="CYTOPLASMIC PROTEIN"/>
    <property type="match status" value="1"/>
</dbReference>
<comment type="caution">
    <text evidence="1">The sequence shown here is derived from an EMBL/GenBank/DDBJ whole genome shotgun (WGS) entry which is preliminary data.</text>
</comment>
<dbReference type="PANTHER" id="PTHR37310">
    <property type="entry name" value="CYTOPLASMIC PROTEIN-RELATED"/>
    <property type="match status" value="1"/>
</dbReference>
<protein>
    <submittedName>
        <fullName evidence="1">Four-helix bundle copper-binding protein</fullName>
    </submittedName>
</protein>
<accession>A0ABT8A1D4</accession>
<organism evidence="1 2">
    <name type="scientific">Paeniroseomonas aquatica</name>
    <dbReference type="NCBI Taxonomy" id="373043"/>
    <lineage>
        <taxon>Bacteria</taxon>
        <taxon>Pseudomonadati</taxon>
        <taxon>Pseudomonadota</taxon>
        <taxon>Alphaproteobacteria</taxon>
        <taxon>Acetobacterales</taxon>
        <taxon>Acetobacteraceae</taxon>
        <taxon>Paeniroseomonas</taxon>
    </lineage>
</organism>
<dbReference type="CDD" id="cd08026">
    <property type="entry name" value="DUF326"/>
    <property type="match status" value="1"/>
</dbReference>
<dbReference type="Proteomes" id="UP001529369">
    <property type="component" value="Unassembled WGS sequence"/>
</dbReference>
<dbReference type="Pfam" id="PF03860">
    <property type="entry name" value="Csp"/>
    <property type="match status" value="1"/>
</dbReference>
<dbReference type="RefSeq" id="WP_290315299.1">
    <property type="nucleotide sequence ID" value="NZ_JAUFPN010000036.1"/>
</dbReference>
<reference evidence="2" key="1">
    <citation type="journal article" date="2019" name="Int. J. Syst. Evol. Microbiol.">
        <title>The Global Catalogue of Microorganisms (GCM) 10K type strain sequencing project: providing services to taxonomists for standard genome sequencing and annotation.</title>
        <authorList>
            <consortium name="The Broad Institute Genomics Platform"/>
            <consortium name="The Broad Institute Genome Sequencing Center for Infectious Disease"/>
            <person name="Wu L."/>
            <person name="Ma J."/>
        </authorList>
    </citation>
    <scope>NUCLEOTIDE SEQUENCE [LARGE SCALE GENOMIC DNA]</scope>
    <source>
        <strain evidence="2">CECT 7131</strain>
    </source>
</reference>
<keyword evidence="2" id="KW-1185">Reference proteome</keyword>
<gene>
    <name evidence="1" type="ORF">QWZ14_04115</name>
</gene>
<dbReference type="Gene3D" id="1.20.1270.360">
    <property type="match status" value="1"/>
</dbReference>
<dbReference type="InterPro" id="IPR044543">
    <property type="entry name" value="YHJQ-like"/>
</dbReference>
<dbReference type="EMBL" id="JAUFPN010000036">
    <property type="protein sequence ID" value="MDN3563558.1"/>
    <property type="molecule type" value="Genomic_DNA"/>
</dbReference>
<evidence type="ECO:0000313" key="1">
    <source>
        <dbReference type="EMBL" id="MDN3563558.1"/>
    </source>
</evidence>
<dbReference type="InterPro" id="IPR005560">
    <property type="entry name" value="Csp_YhjQ"/>
</dbReference>